<keyword evidence="1" id="KW-0472">Membrane</keyword>
<protein>
    <submittedName>
        <fullName evidence="2">O-antigen ligase</fullName>
    </submittedName>
</protein>
<keyword evidence="2" id="KW-0436">Ligase</keyword>
<sequence length="254" mass="30067">MDYALIGGGRTNFLVLLFAVFFVFMITGIKLKFKYVFSLCVFSLFIYVVISYFSAFRFDMQEFSLDTIREGASIFNENFVTYLVLPHRLFDYALQNDYLSQIGGYHYGLVSFDGINRYLRLFLRLFSIDIPAIYEKTTAMFQDTRIFIGGDSFSNYAYTNAIYHYLDFGIVGVFVIPFSFSLFIRWVIIKFYKTASVSSFCLLFYLYFVLMNCFFTWHLNKFYSLGFILFMVCVMCYDKNVLYRRINILIKKNM</sequence>
<accession>A0AAX3QPD5</accession>
<organism evidence="2 3">
    <name type="scientific">Parabacteroides distasonis</name>
    <dbReference type="NCBI Taxonomy" id="823"/>
    <lineage>
        <taxon>Bacteria</taxon>
        <taxon>Pseudomonadati</taxon>
        <taxon>Bacteroidota</taxon>
        <taxon>Bacteroidia</taxon>
        <taxon>Bacteroidales</taxon>
        <taxon>Tannerellaceae</taxon>
        <taxon>Parabacteroides</taxon>
    </lineage>
</organism>
<evidence type="ECO:0000313" key="3">
    <source>
        <dbReference type="Proteomes" id="UP001221009"/>
    </source>
</evidence>
<evidence type="ECO:0000313" key="2">
    <source>
        <dbReference type="EMBL" id="WET64511.1"/>
    </source>
</evidence>
<dbReference type="Proteomes" id="UP001221009">
    <property type="component" value="Chromosome"/>
</dbReference>
<evidence type="ECO:0000256" key="1">
    <source>
        <dbReference type="SAM" id="Phobius"/>
    </source>
</evidence>
<dbReference type="EMBL" id="CP120353">
    <property type="protein sequence ID" value="WET64511.1"/>
    <property type="molecule type" value="Genomic_DNA"/>
</dbReference>
<dbReference type="NCBIfam" id="TIGR04370">
    <property type="entry name" value="glyco_rpt_poly"/>
    <property type="match status" value="1"/>
</dbReference>
<feature type="transmembrane region" description="Helical" evidence="1">
    <location>
        <begin position="162"/>
        <end position="188"/>
    </location>
</feature>
<feature type="transmembrane region" description="Helical" evidence="1">
    <location>
        <begin position="36"/>
        <end position="55"/>
    </location>
</feature>
<feature type="transmembrane region" description="Helical" evidence="1">
    <location>
        <begin position="200"/>
        <end position="217"/>
    </location>
</feature>
<gene>
    <name evidence="2" type="ORF">P2T59_00595</name>
</gene>
<name>A0AAX3QPD5_PARDI</name>
<feature type="transmembrane region" description="Helical" evidence="1">
    <location>
        <begin position="12"/>
        <end position="29"/>
    </location>
</feature>
<dbReference type="AlphaFoldDB" id="A0AAX3QPD5"/>
<dbReference type="RefSeq" id="WP_181987550.1">
    <property type="nucleotide sequence ID" value="NZ_CP120353.1"/>
</dbReference>
<reference evidence="2" key="1">
    <citation type="submission" date="2023-03" db="EMBL/GenBank/DDBJ databases">
        <title>Parabacteroides distasonis, a bacteria resistant against UC.</title>
        <authorList>
            <person name="Dai W."/>
        </authorList>
    </citation>
    <scope>NUCLEOTIDE SEQUENCE</scope>
    <source>
        <strain evidence="2">F1-28</strain>
    </source>
</reference>
<proteinExistence type="predicted"/>
<feature type="transmembrane region" description="Helical" evidence="1">
    <location>
        <begin position="223"/>
        <end position="242"/>
    </location>
</feature>
<keyword evidence="1" id="KW-0812">Transmembrane</keyword>
<keyword evidence="1" id="KW-1133">Transmembrane helix</keyword>
<dbReference type="GO" id="GO:0016874">
    <property type="term" value="F:ligase activity"/>
    <property type="evidence" value="ECO:0007669"/>
    <property type="project" value="UniProtKB-KW"/>
</dbReference>